<dbReference type="Proteomes" id="UP001244011">
    <property type="component" value="Unassembled WGS sequence"/>
</dbReference>
<dbReference type="EMBL" id="MU839009">
    <property type="protein sequence ID" value="KAK1767133.1"/>
    <property type="molecule type" value="Genomic_DNA"/>
</dbReference>
<comment type="caution">
    <text evidence="2">The sequence shown here is derived from an EMBL/GenBank/DDBJ whole genome shotgun (WGS) entry which is preliminary data.</text>
</comment>
<organism evidence="2 3">
    <name type="scientific">Phialemonium atrogriseum</name>
    <dbReference type="NCBI Taxonomy" id="1093897"/>
    <lineage>
        <taxon>Eukaryota</taxon>
        <taxon>Fungi</taxon>
        <taxon>Dikarya</taxon>
        <taxon>Ascomycota</taxon>
        <taxon>Pezizomycotina</taxon>
        <taxon>Sordariomycetes</taxon>
        <taxon>Sordariomycetidae</taxon>
        <taxon>Cephalothecales</taxon>
        <taxon>Cephalothecaceae</taxon>
        <taxon>Phialemonium</taxon>
    </lineage>
</organism>
<gene>
    <name evidence="2" type="ORF">QBC33DRAFT_587458</name>
</gene>
<proteinExistence type="predicted"/>
<protein>
    <submittedName>
        <fullName evidence="2">Uncharacterized protein</fullName>
    </submittedName>
</protein>
<evidence type="ECO:0000313" key="2">
    <source>
        <dbReference type="EMBL" id="KAK1767133.1"/>
    </source>
</evidence>
<name>A0AAJ0C120_9PEZI</name>
<dbReference type="GeneID" id="85314701"/>
<evidence type="ECO:0000256" key="1">
    <source>
        <dbReference type="SAM" id="MobiDB-lite"/>
    </source>
</evidence>
<dbReference type="AlphaFoldDB" id="A0AAJ0C120"/>
<reference evidence="2" key="1">
    <citation type="submission" date="2023-06" db="EMBL/GenBank/DDBJ databases">
        <title>Genome-scale phylogeny and comparative genomics of the fungal order Sordariales.</title>
        <authorList>
            <consortium name="Lawrence Berkeley National Laboratory"/>
            <person name="Hensen N."/>
            <person name="Bonometti L."/>
            <person name="Westerberg I."/>
            <person name="Brannstrom I.O."/>
            <person name="Guillou S."/>
            <person name="Cros-Aarteil S."/>
            <person name="Calhoun S."/>
            <person name="Haridas S."/>
            <person name="Kuo A."/>
            <person name="Mondo S."/>
            <person name="Pangilinan J."/>
            <person name="Riley R."/>
            <person name="Labutti K."/>
            <person name="Andreopoulos B."/>
            <person name="Lipzen A."/>
            <person name="Chen C."/>
            <person name="Yanf M."/>
            <person name="Daum C."/>
            <person name="Ng V."/>
            <person name="Clum A."/>
            <person name="Steindorff A."/>
            <person name="Ohm R."/>
            <person name="Martin F."/>
            <person name="Silar P."/>
            <person name="Natvig D."/>
            <person name="Lalanne C."/>
            <person name="Gautier V."/>
            <person name="Ament-Velasquez S.L."/>
            <person name="Kruys A."/>
            <person name="Hutchinson M.I."/>
            <person name="Powell A.J."/>
            <person name="Barry K."/>
            <person name="Miller A.N."/>
            <person name="Grigoriev I.V."/>
            <person name="Debuchy R."/>
            <person name="Gladieux P."/>
            <person name="Thoren M.H."/>
            <person name="Johannesson H."/>
        </authorList>
    </citation>
    <scope>NUCLEOTIDE SEQUENCE</scope>
    <source>
        <strain evidence="2">8032-3</strain>
    </source>
</reference>
<sequence>EVVDDDESDRAVAALKREGREWRNDSKYKGSRQPPLGVRLEHVLNFLREEDADRCLNWESKLQEISEYLRWLSKDDPDRQLEACGLEVQNMYRDAIDKVRVHEQFQKFHYTPTRLEFQKTTLPRPSGRLDWMGCKRDHPMRFTSKAPDEELRFRSVITRRIKPTNVMIPIGSKEGEEFRSSFRESQEKFLWGEVNEVNREDNLFLMENDTYEDIATKQVGWVVKDPSTGEKTLPDGTPLLPNDYFSLAKERGARRAGLQQALRSFNAVEHKMLMTPWRRVHLPLEAAELDEVRHEIGKNLHWKPFRLGGGEMPFQLETAPYTYWWHEFCKKREELWERARPSADVLQGGLRAWANVPPSGSYGGAFVWRMVDPDVEVAQDQLRECEKAAKMLAAARQRSGERRDLMVFVNAAWSNAANGSYGLDGSSPPPYIQLDPSDWENEKPGTRVKAILPEELEMLMFLSGKQINPQMLVPLQEKGKLFNIFARRVEKVMEDRSPDAPFPHEDSILTVEELLEVLNRGCDGPVRRTRFSVTDAMCWLPRLDTQGRVLFREHLECYGTLMASYQGTYPEHRFSDISQWNPNLWRPLTVNIGTYKEHPTPRLREDPTQIRVRQYFFNLAFRLGVTMFRLRTEKRETWAKLAPASTSSLFDTIAKWKAEYKEAAKGMTDDEALRLIRSRIVAESAANATMLGRGRRRTYVVRRGDVVTPDVLAEVWARDHNWDWASARVRGQRPRFFALDRWPVSFQAEATARRIRGEEGGALDPLMVWDPVAEESTAGTFVRPKLRRYGQREKVRFRPGPAIYPIGDTPLQQRVIQERITNMVAEAIGIDRQRPRTWAERLSGILPFHRSSSPATGGDPPLPKIDPSLMPVSWDPQSLLEARQVEGGAEDVDGDVEMAGA</sequence>
<dbReference type="RefSeq" id="XP_060283346.1">
    <property type="nucleotide sequence ID" value="XM_060431514.1"/>
</dbReference>
<keyword evidence="3" id="KW-1185">Reference proteome</keyword>
<evidence type="ECO:0000313" key="3">
    <source>
        <dbReference type="Proteomes" id="UP001244011"/>
    </source>
</evidence>
<feature type="non-terminal residue" evidence="2">
    <location>
        <position position="1"/>
    </location>
</feature>
<accession>A0AAJ0C120</accession>
<feature type="region of interest" description="Disordered" evidence="1">
    <location>
        <begin position="848"/>
        <end position="873"/>
    </location>
</feature>